<evidence type="ECO:0000256" key="2">
    <source>
        <dbReference type="ARBA" id="ARBA00022679"/>
    </source>
</evidence>
<dbReference type="PANTHER" id="PTHR12133">
    <property type="entry name" value="TRNA (ADENINE(58)-N(1))-METHYLTRANSFERASE"/>
    <property type="match status" value="1"/>
</dbReference>
<feature type="binding site" evidence="5">
    <location>
        <position position="166"/>
    </location>
    <ligand>
        <name>S-adenosyl-L-methionine</name>
        <dbReference type="ChEBI" id="CHEBI:59789"/>
    </ligand>
</feature>
<dbReference type="CDD" id="cd02440">
    <property type="entry name" value="AdoMet_MTases"/>
    <property type="match status" value="1"/>
</dbReference>
<protein>
    <submittedName>
        <fullName evidence="7">tRNA(1-methyladenosine) methyltransferase-related methyltransferase</fullName>
    </submittedName>
</protein>
<dbReference type="InterPro" id="IPR049470">
    <property type="entry name" value="TRM61_C"/>
</dbReference>
<evidence type="ECO:0000313" key="7">
    <source>
        <dbReference type="EMBL" id="AKQ02743.1"/>
    </source>
</evidence>
<organism evidence="7">
    <name type="scientific">uncultured euryarchaeote Rifle_16ft_4_minimus_37664</name>
    <dbReference type="NCBI Taxonomy" id="1665194"/>
    <lineage>
        <taxon>Archaea</taxon>
        <taxon>Methanobacteriati</taxon>
        <taxon>Methanobacteriota</taxon>
        <taxon>environmental samples</taxon>
    </lineage>
</organism>
<feature type="domain" description="tRNA (adenine(58)-N(1))-methyltransferase catalytic subunit TRM61 C-terminal" evidence="6">
    <location>
        <begin position="66"/>
        <end position="227"/>
    </location>
</feature>
<dbReference type="AlphaFoldDB" id="A0A0H4T4Y1"/>
<evidence type="ECO:0000259" key="6">
    <source>
        <dbReference type="Pfam" id="PF08704"/>
    </source>
</evidence>
<sequence length="252" mass="26899">MDDAYLVLMDARGRRHWVPPADGVVRVDGLGAVDATRIRASVGRRIEIGGRPFLVLRPSLEDALGSLEREAQTIGAKDIGALLLRIGAGPGARVLEAGTGSGSLTMALAHAVGPAGALVSCDLRREAIDVARRNVERAGLAGRVEFRVADVRQGIPAKDLDAVVLDIPDPWAAVPAAWDALRPCGHLATFSPNMEQVKETAKALRAKPFVGVRTIEVIEREMEVRDVGVRPSHAALGHTGYLTFARKVLDTF</sequence>
<feature type="binding site" evidence="5">
    <location>
        <position position="122"/>
    </location>
    <ligand>
        <name>S-adenosyl-L-methionine</name>
        <dbReference type="ChEBI" id="CHEBI:59789"/>
    </ligand>
</feature>
<dbReference type="Gene3D" id="3.40.50.150">
    <property type="entry name" value="Vaccinia Virus protein VP39"/>
    <property type="match status" value="1"/>
</dbReference>
<feature type="binding site" evidence="5">
    <location>
        <position position="150"/>
    </location>
    <ligand>
        <name>S-adenosyl-L-methionine</name>
        <dbReference type="ChEBI" id="CHEBI:59789"/>
    </ligand>
</feature>
<dbReference type="Pfam" id="PF08704">
    <property type="entry name" value="GCD14"/>
    <property type="match status" value="1"/>
</dbReference>
<keyword evidence="2 7" id="KW-0808">Transferase</keyword>
<evidence type="ECO:0000256" key="3">
    <source>
        <dbReference type="ARBA" id="ARBA00022691"/>
    </source>
</evidence>
<evidence type="ECO:0000256" key="4">
    <source>
        <dbReference type="ARBA" id="ARBA00022694"/>
    </source>
</evidence>
<reference evidence="7" key="1">
    <citation type="journal article" date="2015" name="ISME J.">
        <title>Aquifer environment selects for microbial species cohorts in sediment and groundwater.</title>
        <authorList>
            <person name="Hug L.A."/>
            <person name="Thomas B.C."/>
            <person name="Brown C.T."/>
            <person name="Frischkorn K.R."/>
            <person name="Williams K.H."/>
            <person name="Tringe S.G."/>
            <person name="Banfield J.F."/>
        </authorList>
    </citation>
    <scope>NUCLEOTIDE SEQUENCE</scope>
</reference>
<dbReference type="GO" id="GO:0160107">
    <property type="term" value="F:tRNA (adenine(58)-N1)-methyltransferase activity"/>
    <property type="evidence" value="ECO:0007669"/>
    <property type="project" value="InterPro"/>
</dbReference>
<keyword evidence="1 7" id="KW-0489">Methyltransferase</keyword>
<keyword evidence="4" id="KW-0819">tRNA processing</keyword>
<dbReference type="GO" id="GO:0030488">
    <property type="term" value="P:tRNA methylation"/>
    <property type="evidence" value="ECO:0007669"/>
    <property type="project" value="InterPro"/>
</dbReference>
<evidence type="ECO:0000256" key="1">
    <source>
        <dbReference type="ARBA" id="ARBA00022603"/>
    </source>
</evidence>
<dbReference type="EMBL" id="KT007002">
    <property type="protein sequence ID" value="AKQ02743.1"/>
    <property type="molecule type" value="Genomic_DNA"/>
</dbReference>
<dbReference type="PIRSF" id="PIRSF017269">
    <property type="entry name" value="GCD14"/>
    <property type="match status" value="1"/>
</dbReference>
<dbReference type="SUPFAM" id="SSF53335">
    <property type="entry name" value="S-adenosyl-L-methionine-dependent methyltransferases"/>
    <property type="match status" value="1"/>
</dbReference>
<dbReference type="PROSITE" id="PS51620">
    <property type="entry name" value="SAM_TRM61"/>
    <property type="match status" value="1"/>
</dbReference>
<dbReference type="InterPro" id="IPR014816">
    <property type="entry name" value="tRNA_MeTrfase_Gcd14"/>
</dbReference>
<evidence type="ECO:0000256" key="5">
    <source>
        <dbReference type="PIRSR" id="PIRSR017269-1"/>
    </source>
</evidence>
<keyword evidence="3 5" id="KW-0949">S-adenosyl-L-methionine</keyword>
<name>A0A0H4T4Y1_9EURY</name>
<dbReference type="PANTHER" id="PTHR12133:SF1">
    <property type="entry name" value="TRNA (ADENINE(58)-N(1))-METHYLTRANSFERASE, MITOCHONDRIAL"/>
    <property type="match status" value="1"/>
</dbReference>
<proteinExistence type="predicted"/>
<dbReference type="GO" id="GO:0031515">
    <property type="term" value="C:tRNA (m1A) methyltransferase complex"/>
    <property type="evidence" value="ECO:0007669"/>
    <property type="project" value="InterPro"/>
</dbReference>
<accession>A0A0H4T4Y1</accession>
<dbReference type="InterPro" id="IPR029063">
    <property type="entry name" value="SAM-dependent_MTases_sf"/>
</dbReference>
<feature type="binding site" evidence="5">
    <location>
        <begin position="101"/>
        <end position="104"/>
    </location>
    <ligand>
        <name>S-adenosyl-L-methionine</name>
        <dbReference type="ChEBI" id="CHEBI:59789"/>
    </ligand>
</feature>